<dbReference type="Pfam" id="PF13701">
    <property type="entry name" value="DDE_Tnp_1_4"/>
    <property type="match status" value="1"/>
</dbReference>
<dbReference type="AlphaFoldDB" id="A0A7I9VD67"/>
<reference evidence="3" key="1">
    <citation type="submission" date="2019-06" db="EMBL/GenBank/DDBJ databases">
        <title>Gordonia isolated from sludge of a wastewater treatment plant.</title>
        <authorList>
            <person name="Tamura T."/>
            <person name="Aoyama K."/>
            <person name="Kang Y."/>
            <person name="Saito S."/>
            <person name="Akiyama N."/>
            <person name="Yazawa K."/>
            <person name="Gonoi T."/>
            <person name="Mikami Y."/>
        </authorList>
    </citation>
    <scope>NUCLEOTIDE SEQUENCE [LARGE SCALE GENOMIC DNA]</scope>
    <source>
        <strain evidence="3">NBRC 107696</strain>
    </source>
</reference>
<sequence>MPTIPEWTSPVEGTEPVRARVTSEDRQLQPTTATPILQAFRCGGRSILTVSTDGTGEAFAAILRPGNAGANTAADRITLTTLILDQIPDIGSRPGKSILIRTDSAGGIHAFVDFLTRRRLSYSVGFG</sequence>
<evidence type="ECO:0000259" key="1">
    <source>
        <dbReference type="Pfam" id="PF13701"/>
    </source>
</evidence>
<evidence type="ECO:0000313" key="3">
    <source>
        <dbReference type="Proteomes" id="UP000444960"/>
    </source>
</evidence>
<organism evidence="2 3">
    <name type="scientific">Gordonia spumicola</name>
    <dbReference type="NCBI Taxonomy" id="589161"/>
    <lineage>
        <taxon>Bacteria</taxon>
        <taxon>Bacillati</taxon>
        <taxon>Actinomycetota</taxon>
        <taxon>Actinomycetes</taxon>
        <taxon>Mycobacteriales</taxon>
        <taxon>Gordoniaceae</taxon>
        <taxon>Gordonia</taxon>
    </lineage>
</organism>
<evidence type="ECO:0000313" key="2">
    <source>
        <dbReference type="EMBL" id="GEE03101.1"/>
    </source>
</evidence>
<name>A0A7I9VD67_9ACTN</name>
<keyword evidence="3" id="KW-1185">Reference proteome</keyword>
<dbReference type="InterPro" id="IPR025668">
    <property type="entry name" value="Tnp_DDE_dom"/>
</dbReference>
<accession>A0A7I9VD67</accession>
<dbReference type="EMBL" id="BJOV01000005">
    <property type="protein sequence ID" value="GEE03101.1"/>
    <property type="molecule type" value="Genomic_DNA"/>
</dbReference>
<comment type="caution">
    <text evidence="2">The sequence shown here is derived from an EMBL/GenBank/DDBJ whole genome shotgun (WGS) entry which is preliminary data.</text>
</comment>
<gene>
    <name evidence="2" type="ORF">nbrc107696_35470</name>
</gene>
<dbReference type="Proteomes" id="UP000444960">
    <property type="component" value="Unassembled WGS sequence"/>
</dbReference>
<protein>
    <recommendedName>
        <fullName evidence="1">Transposase DDE domain-containing protein</fullName>
    </recommendedName>
</protein>
<proteinExistence type="predicted"/>
<feature type="domain" description="Transposase DDE" evidence="1">
    <location>
        <begin position="52"/>
        <end position="126"/>
    </location>
</feature>